<gene>
    <name evidence="3" type="ORF">FNW17_13085</name>
</gene>
<dbReference type="OrthoDB" id="104711at2"/>
<dbReference type="Pfam" id="PF00487">
    <property type="entry name" value="FA_desaturase"/>
    <property type="match status" value="1"/>
</dbReference>
<name>A0A553C7R5_9FLAO</name>
<dbReference type="InterPro" id="IPR012171">
    <property type="entry name" value="Fatty_acid_desaturase"/>
</dbReference>
<feature type="transmembrane region" description="Helical" evidence="1">
    <location>
        <begin position="45"/>
        <end position="62"/>
    </location>
</feature>
<organism evidence="3 4">
    <name type="scientific">Flavobacterium franklandianum</name>
    <dbReference type="NCBI Taxonomy" id="2594430"/>
    <lineage>
        <taxon>Bacteria</taxon>
        <taxon>Pseudomonadati</taxon>
        <taxon>Bacteroidota</taxon>
        <taxon>Flavobacteriia</taxon>
        <taxon>Flavobacteriales</taxon>
        <taxon>Flavobacteriaceae</taxon>
        <taxon>Flavobacterium</taxon>
    </lineage>
</organism>
<evidence type="ECO:0000313" key="3">
    <source>
        <dbReference type="EMBL" id="TRX16503.1"/>
    </source>
</evidence>
<feature type="transmembrane region" description="Helical" evidence="1">
    <location>
        <begin position="68"/>
        <end position="85"/>
    </location>
</feature>
<reference evidence="3 4" key="1">
    <citation type="submission" date="2019-07" db="EMBL/GenBank/DDBJ databases">
        <title>Novel species of Flavobacterium.</title>
        <authorList>
            <person name="Liu Q."/>
            <person name="Xin Y.-H."/>
        </authorList>
    </citation>
    <scope>NUCLEOTIDE SEQUENCE [LARGE SCALE GENOMIC DNA]</scope>
    <source>
        <strain evidence="3 4">LB3P56</strain>
    </source>
</reference>
<feature type="transmembrane region" description="Helical" evidence="1">
    <location>
        <begin position="164"/>
        <end position="184"/>
    </location>
</feature>
<dbReference type="GO" id="GO:0008610">
    <property type="term" value="P:lipid biosynthetic process"/>
    <property type="evidence" value="ECO:0007669"/>
    <property type="project" value="UniProtKB-ARBA"/>
</dbReference>
<evidence type="ECO:0000256" key="1">
    <source>
        <dbReference type="SAM" id="Phobius"/>
    </source>
</evidence>
<evidence type="ECO:0000313" key="4">
    <source>
        <dbReference type="Proteomes" id="UP000318585"/>
    </source>
</evidence>
<keyword evidence="1" id="KW-1133">Transmembrane helix</keyword>
<feature type="transmembrane region" description="Helical" evidence="1">
    <location>
        <begin position="205"/>
        <end position="228"/>
    </location>
</feature>
<comment type="caution">
    <text evidence="3">The sequence shown here is derived from an EMBL/GenBank/DDBJ whole genome shotgun (WGS) entry which is preliminary data.</text>
</comment>
<accession>A0A553C7R5</accession>
<feature type="transmembrane region" description="Helical" evidence="1">
    <location>
        <begin position="234"/>
        <end position="253"/>
    </location>
</feature>
<feature type="domain" description="Fatty acid desaturase" evidence="2">
    <location>
        <begin position="68"/>
        <end position="339"/>
    </location>
</feature>
<keyword evidence="1" id="KW-0472">Membrane</keyword>
<proteinExistence type="predicted"/>
<keyword evidence="4" id="KW-1185">Reference proteome</keyword>
<dbReference type="InterPro" id="IPR005804">
    <property type="entry name" value="FA_desaturase_dom"/>
</dbReference>
<keyword evidence="1" id="KW-0812">Transmembrane</keyword>
<dbReference type="AlphaFoldDB" id="A0A553C7R5"/>
<protein>
    <recommendedName>
        <fullName evidence="2">Fatty acid desaturase domain-containing protein</fullName>
    </recommendedName>
</protein>
<dbReference type="PANTHER" id="PTHR19353:SF19">
    <property type="entry name" value="DELTA(5) FATTY ACID DESATURASE C-RELATED"/>
    <property type="match status" value="1"/>
</dbReference>
<dbReference type="PANTHER" id="PTHR19353">
    <property type="entry name" value="FATTY ACID DESATURASE 2"/>
    <property type="match status" value="1"/>
</dbReference>
<evidence type="ECO:0000259" key="2">
    <source>
        <dbReference type="Pfam" id="PF00487"/>
    </source>
</evidence>
<dbReference type="GO" id="GO:0016717">
    <property type="term" value="F:oxidoreductase activity, acting on paired donors, with oxidation of a pair of donors resulting in the reduction of molecular oxygen to two molecules of water"/>
    <property type="evidence" value="ECO:0007669"/>
    <property type="project" value="TreeGrafter"/>
</dbReference>
<dbReference type="Proteomes" id="UP000318585">
    <property type="component" value="Unassembled WGS sequence"/>
</dbReference>
<dbReference type="GO" id="GO:0016020">
    <property type="term" value="C:membrane"/>
    <property type="evidence" value="ECO:0007669"/>
    <property type="project" value="TreeGrafter"/>
</dbReference>
<dbReference type="EMBL" id="VJZR01000013">
    <property type="protein sequence ID" value="TRX16503.1"/>
    <property type="molecule type" value="Genomic_DNA"/>
</dbReference>
<sequence>MFVQMFKKPTFIKSTEEDQNFILLKEKVKERLSLEEKNYENQIKAFVLPFIYFLFWCLAIQYKLTPALYFLFFGFMGIMTTLIFVNLIHEACHNTLFEKKWKNKVMMYFFDCMGANSFIWMNRHISMHHNYPNTIGWDSDIEQGNPLKLFPSETFSPIQKYQHYWIFLLYPLFLLNWLLVRDFRDFYSSKRYIRKFVKIPLTEHFKLWFFKLLFFSYAIIIPVLVFNIELSQAIVGFLVQMICGSLLGMVILLTPHVNVGNEFPITNEDFKLQTSWIRHQFNTTNDLNGENFISKHLMNNFNYHLAHHLFPNINSAYLPKVTEIIKEFALEHQFPYKSYSLIKAFRLHHQLIKKNAIQTPFIFEETM</sequence>